<accession>A0A6P4ZGU1</accession>
<dbReference type="GO" id="GO:0005737">
    <property type="term" value="C:cytoplasm"/>
    <property type="evidence" value="ECO:0007669"/>
    <property type="project" value="TreeGrafter"/>
</dbReference>
<dbReference type="GO" id="GO:0006508">
    <property type="term" value="P:proteolysis"/>
    <property type="evidence" value="ECO:0007669"/>
    <property type="project" value="InterPro"/>
</dbReference>
<dbReference type="GO" id="GO:0004197">
    <property type="term" value="F:cysteine-type endopeptidase activity"/>
    <property type="evidence" value="ECO:0007669"/>
    <property type="project" value="InterPro"/>
</dbReference>
<dbReference type="OrthoDB" id="5978504at2759"/>
<dbReference type="GO" id="GO:0043525">
    <property type="term" value="P:positive regulation of neuron apoptotic process"/>
    <property type="evidence" value="ECO:0007669"/>
    <property type="project" value="TreeGrafter"/>
</dbReference>
<reference evidence="2" key="1">
    <citation type="submission" date="2025-08" db="UniProtKB">
        <authorList>
            <consortium name="RefSeq"/>
        </authorList>
    </citation>
    <scope>IDENTIFICATION</scope>
    <source>
        <tissue evidence="2">Gonad</tissue>
    </source>
</reference>
<keyword evidence="1" id="KW-1185">Reference proteome</keyword>
<dbReference type="GO" id="GO:0006915">
    <property type="term" value="P:apoptotic process"/>
    <property type="evidence" value="ECO:0007669"/>
    <property type="project" value="TreeGrafter"/>
</dbReference>
<dbReference type="AlphaFoldDB" id="A0A6P4ZGU1"/>
<dbReference type="PANTHER" id="PTHR10454:SF248">
    <property type="entry name" value="CASPASE-8-LIKE"/>
    <property type="match status" value="1"/>
</dbReference>
<dbReference type="Proteomes" id="UP000515135">
    <property type="component" value="Unplaced"/>
</dbReference>
<dbReference type="CDD" id="cd01635">
    <property type="entry name" value="Glycosyltransferase_GTB-type"/>
    <property type="match status" value="1"/>
</dbReference>
<gene>
    <name evidence="2" type="primary">LOC109482190</name>
</gene>
<dbReference type="KEGG" id="bbel:109482190"/>
<evidence type="ECO:0000313" key="2">
    <source>
        <dbReference type="RefSeq" id="XP_019640445.1"/>
    </source>
</evidence>
<dbReference type="RefSeq" id="XP_019640445.1">
    <property type="nucleotide sequence ID" value="XM_019784886.1"/>
</dbReference>
<dbReference type="Gene3D" id="3.40.50.2000">
    <property type="entry name" value="Glycogen Phosphorylase B"/>
    <property type="match status" value="1"/>
</dbReference>
<name>A0A6P4ZGU1_BRABE</name>
<sequence length="461" mass="51473">MSGKRKGVSNISAKELGSVLLVIDKYATYEGESSAINREAAQVLTGAGRKVYCTVLQATEEDRKAAEADGVELILPTCSKEDEREPCLDWLTFDHKTHYPSLPQDVGWIVGHAGVTSKAAAAIQEQRFPQASLVLVIGTIPEDTDKYKNDEEAMGIGRKEDSIREDAEKADVVFSVGHNIYRHFKISFCAIPEDNKPTHYLFLPEPAKLFQQLTVQYVESTQKVILSIGRVNKVERVKGYDLAAKSLVRVAETSQEKFLWRICDTSEEEYQATMSILKARINSEKLIPTLIPHCTQEDICGQMQQAHLVLMPSRAEPFGLVGLQAMAAGVPVLISNQSGLATLVEKVIPKFHHSILEIEGDDSVDVGRWASQIKKVLRMSEAEFIRAADLKEKLLKSRYWEDSHQHLLQACGGPAERVKRRTQQSSGDMTYASLADGNPGSFLLLTFLHQTDVDRFYHNHY</sequence>
<dbReference type="PANTHER" id="PTHR10454">
    <property type="entry name" value="CASPASE"/>
    <property type="match status" value="1"/>
</dbReference>
<dbReference type="Pfam" id="PF20706">
    <property type="entry name" value="GT4-conflict"/>
    <property type="match status" value="1"/>
</dbReference>
<dbReference type="SUPFAM" id="SSF53756">
    <property type="entry name" value="UDP-Glycosyltransferase/glycogen phosphorylase"/>
    <property type="match status" value="1"/>
</dbReference>
<evidence type="ECO:0000313" key="1">
    <source>
        <dbReference type="Proteomes" id="UP000515135"/>
    </source>
</evidence>
<dbReference type="GeneID" id="109482190"/>
<organism evidence="1 2">
    <name type="scientific">Branchiostoma belcheri</name>
    <name type="common">Amphioxus</name>
    <dbReference type="NCBI Taxonomy" id="7741"/>
    <lineage>
        <taxon>Eukaryota</taxon>
        <taxon>Metazoa</taxon>
        <taxon>Chordata</taxon>
        <taxon>Cephalochordata</taxon>
        <taxon>Leptocardii</taxon>
        <taxon>Amphioxiformes</taxon>
        <taxon>Branchiostomatidae</taxon>
        <taxon>Branchiostoma</taxon>
    </lineage>
</organism>
<protein>
    <submittedName>
        <fullName evidence="2">Uncharacterized protein LOC109482190</fullName>
    </submittedName>
</protein>
<dbReference type="InterPro" id="IPR002398">
    <property type="entry name" value="Pept_C14"/>
</dbReference>
<proteinExistence type="predicted"/>